<feature type="region of interest" description="Disordered" evidence="1">
    <location>
        <begin position="61"/>
        <end position="80"/>
    </location>
</feature>
<keyword evidence="3" id="KW-1185">Reference proteome</keyword>
<gene>
    <name evidence="2" type="ORF">ACFORG_08480</name>
</gene>
<reference evidence="3" key="1">
    <citation type="journal article" date="2019" name="Int. J. Syst. Evol. Microbiol.">
        <title>The Global Catalogue of Microorganisms (GCM) 10K type strain sequencing project: providing services to taxonomists for standard genome sequencing and annotation.</title>
        <authorList>
            <consortium name="The Broad Institute Genomics Platform"/>
            <consortium name="The Broad Institute Genome Sequencing Center for Infectious Disease"/>
            <person name="Wu L."/>
            <person name="Ma J."/>
        </authorList>
    </citation>
    <scope>NUCLEOTIDE SEQUENCE [LARGE SCALE GENOMIC DNA]</scope>
    <source>
        <strain evidence="3">KCTC 42911</strain>
    </source>
</reference>
<organism evidence="2 3">
    <name type="scientific">Lutimaribacter marinistellae</name>
    <dbReference type="NCBI Taxonomy" id="1820329"/>
    <lineage>
        <taxon>Bacteria</taxon>
        <taxon>Pseudomonadati</taxon>
        <taxon>Pseudomonadota</taxon>
        <taxon>Alphaproteobacteria</taxon>
        <taxon>Rhodobacterales</taxon>
        <taxon>Roseobacteraceae</taxon>
        <taxon>Lutimaribacter</taxon>
    </lineage>
</organism>
<sequence length="80" mass="9255">MLKTVFPDRWDAIQRMCTKDETFAEICHDYETLSCMLPRDASDPTLQAIRESMQALEEEIRTSLDRTGEDAGPRQKADEF</sequence>
<accession>A0ABV7TES0</accession>
<proteinExistence type="predicted"/>
<name>A0ABV7TES0_9RHOB</name>
<dbReference type="EMBL" id="JBHRXI010000008">
    <property type="protein sequence ID" value="MFC3613791.1"/>
    <property type="molecule type" value="Genomic_DNA"/>
</dbReference>
<evidence type="ECO:0000256" key="1">
    <source>
        <dbReference type="SAM" id="MobiDB-lite"/>
    </source>
</evidence>
<protein>
    <submittedName>
        <fullName evidence="2">Uncharacterized protein</fullName>
    </submittedName>
</protein>
<dbReference type="RefSeq" id="WP_386734985.1">
    <property type="nucleotide sequence ID" value="NZ_JBHRXI010000008.1"/>
</dbReference>
<comment type="caution">
    <text evidence="2">The sequence shown here is derived from an EMBL/GenBank/DDBJ whole genome shotgun (WGS) entry which is preliminary data.</text>
</comment>
<evidence type="ECO:0000313" key="2">
    <source>
        <dbReference type="EMBL" id="MFC3613791.1"/>
    </source>
</evidence>
<dbReference type="Proteomes" id="UP001595629">
    <property type="component" value="Unassembled WGS sequence"/>
</dbReference>
<evidence type="ECO:0000313" key="3">
    <source>
        <dbReference type="Proteomes" id="UP001595629"/>
    </source>
</evidence>